<dbReference type="Proteomes" id="UP000065151">
    <property type="component" value="Chromosome"/>
</dbReference>
<name>A0A0U3PME1_9MICC</name>
<comment type="subcellular location">
    <subcellularLocation>
        <location evidence="5">Cytoplasm</location>
    </subcellularLocation>
</comment>
<accession>A0A0U3PME1</accession>
<dbReference type="PANTHER" id="PTHR43861">
    <property type="entry name" value="TRANS-ACONITATE 2-METHYLTRANSFERASE-RELATED"/>
    <property type="match status" value="1"/>
</dbReference>
<dbReference type="AlphaFoldDB" id="A0A0U3PME1"/>
<proteinExistence type="inferred from homology"/>
<evidence type="ECO:0000256" key="4">
    <source>
        <dbReference type="ARBA" id="ARBA00022691"/>
    </source>
</evidence>
<dbReference type="KEGG" id="psul:AU252_22070"/>
<dbReference type="EC" id="2.1.1.144" evidence="5"/>
<dbReference type="Gene3D" id="1.10.150.290">
    <property type="entry name" value="S-adenosyl-L-methionine-dependent methyltransferases"/>
    <property type="match status" value="1"/>
</dbReference>
<dbReference type="EMBL" id="CP013747">
    <property type="protein sequence ID" value="ALV43528.1"/>
    <property type="molecule type" value="Genomic_DNA"/>
</dbReference>
<evidence type="ECO:0000256" key="1">
    <source>
        <dbReference type="ARBA" id="ARBA00022490"/>
    </source>
</evidence>
<evidence type="ECO:0000256" key="2">
    <source>
        <dbReference type="ARBA" id="ARBA00022603"/>
    </source>
</evidence>
<sequence>MKWDPVKYVQFGDYRDRPFFDLTGRIQADRPQHVVDLGCGPGNLTATLARRWPEAQVVGLDSSREMLDRAAAQAGKHAGLSFGLADIAAWTPPAETDVVVTNAALQWVPGHQEMLAGWLAALKPGAWFAMQVPGNFNAPSHALMRELAGSARWSPQLDGVLRGGESVGEPGDYLGIMLDAACTADAWETTYEQVLTGTDPVLDWVRGTALRPVAAALSAEDGHAFEAEYAAALRAAYPATAHGTVFPFRRIFAVAQKQPGA</sequence>
<dbReference type="InterPro" id="IPR023506">
    <property type="entry name" value="Trans-aconitate_MeTrfase"/>
</dbReference>
<keyword evidence="1 5" id="KW-0963">Cytoplasm</keyword>
<dbReference type="InterPro" id="IPR023149">
    <property type="entry name" value="Trans_acon_MeTrfase_C"/>
</dbReference>
<comment type="catalytic activity">
    <reaction evidence="5">
        <text>trans-aconitate + S-adenosyl-L-methionine = (E)-3-(methoxycarbonyl)pent-2-enedioate + S-adenosyl-L-homocysteine</text>
        <dbReference type="Rhea" id="RHEA:14969"/>
        <dbReference type="ChEBI" id="CHEBI:15708"/>
        <dbReference type="ChEBI" id="CHEBI:57470"/>
        <dbReference type="ChEBI" id="CHEBI:57856"/>
        <dbReference type="ChEBI" id="CHEBI:59789"/>
        <dbReference type="EC" id="2.1.1.144"/>
    </reaction>
</comment>
<dbReference type="HAMAP" id="MF_00560">
    <property type="entry name" value="Tran_acon_Me_trans"/>
    <property type="match status" value="1"/>
</dbReference>
<protein>
    <recommendedName>
        <fullName evidence="5">Trans-aconitate 2-methyltransferase</fullName>
        <ecNumber evidence="5">2.1.1.144</ecNumber>
    </recommendedName>
</protein>
<dbReference type="SUPFAM" id="SSF53335">
    <property type="entry name" value="S-adenosyl-L-methionine-dependent methyltransferases"/>
    <property type="match status" value="1"/>
</dbReference>
<comment type="function">
    <text evidence="5">Catalyzes the S-adenosylmethionine monomethyl esterification of trans-aconitate.</text>
</comment>
<dbReference type="InterPro" id="IPR029063">
    <property type="entry name" value="SAM-dependent_MTases_sf"/>
</dbReference>
<evidence type="ECO:0000259" key="6">
    <source>
        <dbReference type="Pfam" id="PF13649"/>
    </source>
</evidence>
<dbReference type="Pfam" id="PF13649">
    <property type="entry name" value="Methyltransf_25"/>
    <property type="match status" value="1"/>
</dbReference>
<dbReference type="PANTHER" id="PTHR43861:SF1">
    <property type="entry name" value="TRANS-ACONITATE 2-METHYLTRANSFERASE"/>
    <property type="match status" value="1"/>
</dbReference>
<evidence type="ECO:0000313" key="7">
    <source>
        <dbReference type="EMBL" id="ALV43528.1"/>
    </source>
</evidence>
<dbReference type="STRING" id="121292.AU252_22070"/>
<dbReference type="CDD" id="cd02440">
    <property type="entry name" value="AdoMet_MTases"/>
    <property type="match status" value="1"/>
</dbReference>
<gene>
    <name evidence="5" type="primary">tam</name>
    <name evidence="7" type="ORF">AU252_22070</name>
</gene>
<evidence type="ECO:0000313" key="8">
    <source>
        <dbReference type="Proteomes" id="UP000065151"/>
    </source>
</evidence>
<dbReference type="GO" id="GO:0032259">
    <property type="term" value="P:methylation"/>
    <property type="evidence" value="ECO:0007669"/>
    <property type="project" value="UniProtKB-KW"/>
</dbReference>
<keyword evidence="2 5" id="KW-0489">Methyltransferase</keyword>
<organism evidence="7">
    <name type="scientific">Pseudarthrobacter sulfonivorans</name>
    <dbReference type="NCBI Taxonomy" id="121292"/>
    <lineage>
        <taxon>Bacteria</taxon>
        <taxon>Bacillati</taxon>
        <taxon>Actinomycetota</taxon>
        <taxon>Actinomycetes</taxon>
        <taxon>Micrococcales</taxon>
        <taxon>Micrococcaceae</taxon>
        <taxon>Pseudarthrobacter</taxon>
    </lineage>
</organism>
<evidence type="ECO:0000256" key="3">
    <source>
        <dbReference type="ARBA" id="ARBA00022679"/>
    </source>
</evidence>
<dbReference type="RefSeq" id="WP_058932532.1">
    <property type="nucleotide sequence ID" value="NZ_CP013747.1"/>
</dbReference>
<dbReference type="NCBIfam" id="NF010703">
    <property type="entry name" value="PRK14103.1"/>
    <property type="match status" value="1"/>
</dbReference>
<feature type="domain" description="Methyltransferase" evidence="6">
    <location>
        <begin position="34"/>
        <end position="125"/>
    </location>
</feature>
<reference evidence="7 8" key="1">
    <citation type="submission" date="2015-12" db="EMBL/GenBank/DDBJ databases">
        <authorList>
            <person name="Shamseldin A."/>
            <person name="Moawad H."/>
            <person name="Abd El-Rahim W.M."/>
            <person name="Sadowsky M.J."/>
        </authorList>
    </citation>
    <scope>NUCLEOTIDE SEQUENCE [LARGE SCALE GENOMIC DNA]</scope>
    <source>
        <strain evidence="7 8">Ar51</strain>
    </source>
</reference>
<dbReference type="Gene3D" id="3.40.50.150">
    <property type="entry name" value="Vaccinia Virus protein VP39"/>
    <property type="match status" value="1"/>
</dbReference>
<evidence type="ECO:0000256" key="5">
    <source>
        <dbReference type="HAMAP-Rule" id="MF_00560"/>
    </source>
</evidence>
<dbReference type="GO" id="GO:0030798">
    <property type="term" value="F:trans-aconitate 2-methyltransferase activity"/>
    <property type="evidence" value="ECO:0007669"/>
    <property type="project" value="UniProtKB-UniRule"/>
</dbReference>
<keyword evidence="4 5" id="KW-0949">S-adenosyl-L-methionine</keyword>
<dbReference type="GO" id="GO:0005737">
    <property type="term" value="C:cytoplasm"/>
    <property type="evidence" value="ECO:0007669"/>
    <property type="project" value="UniProtKB-SubCell"/>
</dbReference>
<comment type="similarity">
    <text evidence="5">Belongs to the methyltransferase superfamily. Tam family.</text>
</comment>
<dbReference type="InterPro" id="IPR041698">
    <property type="entry name" value="Methyltransf_25"/>
</dbReference>
<keyword evidence="3 5" id="KW-0808">Transferase</keyword>